<dbReference type="GO" id="GO:0030171">
    <property type="term" value="F:voltage-gated proton channel activity"/>
    <property type="evidence" value="ECO:0007669"/>
    <property type="project" value="InterPro"/>
</dbReference>
<accession>A0A9Q0SEG2</accession>
<dbReference type="InterPro" id="IPR027359">
    <property type="entry name" value="Volt_channel_dom_sf"/>
</dbReference>
<feature type="coiled-coil region" evidence="10">
    <location>
        <begin position="223"/>
        <end position="250"/>
    </location>
</feature>
<comment type="caution">
    <text evidence="12">The sequence shown here is derived from an EMBL/GenBank/DDBJ whole genome shotgun (WGS) entry which is preliminary data.</text>
</comment>
<dbReference type="Gene3D" id="1.20.120.350">
    <property type="entry name" value="Voltage-gated potassium channels. Chain C"/>
    <property type="match status" value="1"/>
</dbReference>
<feature type="region of interest" description="Disordered" evidence="11">
    <location>
        <begin position="1"/>
        <end position="21"/>
    </location>
</feature>
<dbReference type="OrthoDB" id="427456at2759"/>
<keyword evidence="9" id="KW-0407">Ion channel</keyword>
<evidence type="ECO:0000256" key="5">
    <source>
        <dbReference type="ARBA" id="ARBA00022882"/>
    </source>
</evidence>
<evidence type="ECO:0000256" key="8">
    <source>
        <dbReference type="ARBA" id="ARBA00023136"/>
    </source>
</evidence>
<dbReference type="GO" id="GO:0005886">
    <property type="term" value="C:plasma membrane"/>
    <property type="evidence" value="ECO:0007669"/>
    <property type="project" value="UniProtKB-SubCell"/>
</dbReference>
<evidence type="ECO:0000256" key="1">
    <source>
        <dbReference type="ARBA" id="ARBA00004651"/>
    </source>
</evidence>
<sequence length="256" mass="28494">MNNPSRINGSSQTQKSQPQSDSISVEIVENSVQNLIKSWNRRQKWMHLCNPRQAVLELNTESWRNHLIKFLESTPAHVFAISLLLLDLILTILELSSSLLSCAPEEDSSNKELGKVWYHLAGICILSLLSAKSVALAVGLGSSFFKRPGYVVDGAVVIGALFLETFLEGKGGGLLVVVSLWRVVRLVESAFELSDEAIEAQIEGIVSQFEALSNENTRLLKTVAEKVCMIETLQEIIEKLEKELDRYRSTSLCCHH</sequence>
<name>A0A9Q0SEG2_SALVM</name>
<dbReference type="InterPro" id="IPR031846">
    <property type="entry name" value="Hvcn1"/>
</dbReference>
<reference evidence="12" key="1">
    <citation type="submission" date="2022-11" db="EMBL/GenBank/DDBJ databases">
        <authorList>
            <person name="Hyden B.L."/>
            <person name="Feng K."/>
            <person name="Yates T."/>
            <person name="Jawdy S."/>
            <person name="Smart L.B."/>
            <person name="Muchero W."/>
        </authorList>
    </citation>
    <scope>NUCLEOTIDE SEQUENCE</scope>
    <source>
        <tissue evidence="12">Shoot tip</tissue>
    </source>
</reference>
<organism evidence="12 13">
    <name type="scientific">Salix viminalis</name>
    <name type="common">Common osier</name>
    <name type="synonym">Basket willow</name>
    <dbReference type="NCBI Taxonomy" id="40686"/>
    <lineage>
        <taxon>Eukaryota</taxon>
        <taxon>Viridiplantae</taxon>
        <taxon>Streptophyta</taxon>
        <taxon>Embryophyta</taxon>
        <taxon>Tracheophyta</taxon>
        <taxon>Spermatophyta</taxon>
        <taxon>Magnoliopsida</taxon>
        <taxon>eudicotyledons</taxon>
        <taxon>Gunneridae</taxon>
        <taxon>Pentapetalae</taxon>
        <taxon>rosids</taxon>
        <taxon>fabids</taxon>
        <taxon>Malpighiales</taxon>
        <taxon>Salicaceae</taxon>
        <taxon>Saliceae</taxon>
        <taxon>Salix</taxon>
    </lineage>
</organism>
<comment type="subcellular location">
    <subcellularLocation>
        <location evidence="1">Cell membrane</location>
        <topology evidence="1">Multi-pass membrane protein</topology>
    </subcellularLocation>
</comment>
<reference evidence="12" key="2">
    <citation type="journal article" date="2023" name="Int. J. Mol. Sci.">
        <title>De Novo Assembly and Annotation of 11 Diverse Shrub Willow (Salix) Genomes Reveals Novel Gene Organization in Sex-Linked Regions.</title>
        <authorList>
            <person name="Hyden B."/>
            <person name="Feng K."/>
            <person name="Yates T.B."/>
            <person name="Jawdy S."/>
            <person name="Cereghino C."/>
            <person name="Smart L.B."/>
            <person name="Muchero W."/>
        </authorList>
    </citation>
    <scope>NUCLEOTIDE SEQUENCE [LARGE SCALE GENOMIC DNA]</scope>
    <source>
        <tissue evidence="12">Shoot tip</tissue>
    </source>
</reference>
<evidence type="ECO:0000256" key="7">
    <source>
        <dbReference type="ARBA" id="ARBA00023065"/>
    </source>
</evidence>
<keyword evidence="6" id="KW-1133">Transmembrane helix</keyword>
<keyword evidence="4" id="KW-0812">Transmembrane</keyword>
<evidence type="ECO:0000256" key="6">
    <source>
        <dbReference type="ARBA" id="ARBA00022989"/>
    </source>
</evidence>
<keyword evidence="2" id="KW-0813">Transport</keyword>
<evidence type="ECO:0000256" key="10">
    <source>
        <dbReference type="SAM" id="Coils"/>
    </source>
</evidence>
<evidence type="ECO:0000256" key="9">
    <source>
        <dbReference type="ARBA" id="ARBA00023303"/>
    </source>
</evidence>
<evidence type="ECO:0000256" key="4">
    <source>
        <dbReference type="ARBA" id="ARBA00022692"/>
    </source>
</evidence>
<keyword evidence="8" id="KW-0472">Membrane</keyword>
<gene>
    <name evidence="12" type="ORF">OIU85_010964</name>
</gene>
<protein>
    <submittedName>
        <fullName evidence="12">F20B24.22</fullName>
    </submittedName>
</protein>
<dbReference type="EMBL" id="JAPFFL010000016">
    <property type="protein sequence ID" value="KAJ6674749.1"/>
    <property type="molecule type" value="Genomic_DNA"/>
</dbReference>
<dbReference type="Proteomes" id="UP001151529">
    <property type="component" value="Chromosome 14"/>
</dbReference>
<evidence type="ECO:0000313" key="12">
    <source>
        <dbReference type="EMBL" id="KAJ6674749.1"/>
    </source>
</evidence>
<keyword evidence="13" id="KW-1185">Reference proteome</keyword>
<keyword evidence="3" id="KW-1003">Cell membrane</keyword>
<dbReference type="PANTHER" id="PTHR46480:SF1">
    <property type="entry name" value="VOLTAGE-GATED HYDROGEN CHANNEL 1"/>
    <property type="match status" value="1"/>
</dbReference>
<evidence type="ECO:0000313" key="13">
    <source>
        <dbReference type="Proteomes" id="UP001151529"/>
    </source>
</evidence>
<keyword evidence="7" id="KW-0406">Ion transport</keyword>
<evidence type="ECO:0000256" key="2">
    <source>
        <dbReference type="ARBA" id="ARBA00022448"/>
    </source>
</evidence>
<proteinExistence type="predicted"/>
<keyword evidence="10" id="KW-0175">Coiled coil</keyword>
<keyword evidence="5" id="KW-0851">Voltage-gated channel</keyword>
<evidence type="ECO:0000256" key="3">
    <source>
        <dbReference type="ARBA" id="ARBA00022475"/>
    </source>
</evidence>
<dbReference type="PANTHER" id="PTHR46480">
    <property type="entry name" value="F20B24.22"/>
    <property type="match status" value="1"/>
</dbReference>
<dbReference type="GO" id="GO:0034702">
    <property type="term" value="C:monoatomic ion channel complex"/>
    <property type="evidence" value="ECO:0007669"/>
    <property type="project" value="UniProtKB-KW"/>
</dbReference>
<evidence type="ECO:0000256" key="11">
    <source>
        <dbReference type="SAM" id="MobiDB-lite"/>
    </source>
</evidence>
<dbReference type="AlphaFoldDB" id="A0A9Q0SEG2"/>